<dbReference type="InterPro" id="IPR036534">
    <property type="entry name" value="GAR_dom_sf"/>
</dbReference>
<proteinExistence type="predicted"/>
<organism evidence="3 4">
    <name type="scientific">Blepharisma stoltei</name>
    <dbReference type="NCBI Taxonomy" id="1481888"/>
    <lineage>
        <taxon>Eukaryota</taxon>
        <taxon>Sar</taxon>
        <taxon>Alveolata</taxon>
        <taxon>Ciliophora</taxon>
        <taxon>Postciliodesmatophora</taxon>
        <taxon>Heterotrichea</taxon>
        <taxon>Heterotrichida</taxon>
        <taxon>Blepharismidae</taxon>
        <taxon>Blepharisma</taxon>
    </lineage>
</organism>
<gene>
    <name evidence="3" type="ORF">BSTOLATCC_MIC23497</name>
</gene>
<feature type="coiled-coil region" evidence="1">
    <location>
        <begin position="219"/>
        <end position="434"/>
    </location>
</feature>
<keyword evidence="1" id="KW-0175">Coiled coil</keyword>
<dbReference type="GO" id="GO:0008017">
    <property type="term" value="F:microtubule binding"/>
    <property type="evidence" value="ECO:0007669"/>
    <property type="project" value="InterPro"/>
</dbReference>
<accession>A0AAU9J216</accession>
<comment type="caution">
    <text evidence="3">The sequence shown here is derived from an EMBL/GenBank/DDBJ whole genome shotgun (WGS) entry which is preliminary data.</text>
</comment>
<evidence type="ECO:0000313" key="4">
    <source>
        <dbReference type="Proteomes" id="UP001162131"/>
    </source>
</evidence>
<evidence type="ECO:0000313" key="3">
    <source>
        <dbReference type="EMBL" id="CAG9319289.1"/>
    </source>
</evidence>
<dbReference type="Proteomes" id="UP001162131">
    <property type="component" value="Unassembled WGS sequence"/>
</dbReference>
<keyword evidence="4" id="KW-1185">Reference proteome</keyword>
<sequence>MSQESVLDLQIVRVDGIDLEISSLGCYVSLDDQVVDVITPINSQHDENKICVPAKGMLKFIVKSMCAEHEYIGSVCLPVDLLPSKGYLWLPLLQDSESDLLTILPEETESARILISLNKATKCIEVSQIDIPETNEIVQEVKEEVCECQESFESTRKSFIQTKGSRFENRSEDEKSRFTDFRWHDEPNADIEKFRIQYKKQVALQEDLTKCLVSCQNQLITERKQKELLESSLNEVKQKHETTLAKSQSREKSLLKLLEIKDSELKEFQGELKKLQSTLRTLEGEKVQLGEVVEKLEIEISTARFMNKSEELQDALERLEESEKQRQNLQEALSEVGKEWINACDNRTEIENLEEERNELADQLEKANEKVFEYKREIDDIKEEIEQLKEAHERESKKRSIDHSQQINDYKAQIVQLEEQVRNLNHKVYEERQEKETLSTKLFESQESLIEKAQMIEKLQKQAAPSVESLVQQALVDLSLERDFIKQSNGLYLYNGAEVALTYHEDKIMVKLGTGLIDIEEYIRLSFSVEVTNKNCKNVLTPSGQIPPQHKRYNTSEVKPRYDHKFEYESNDSCQTDSTFEFDMSLNTSNIERKVGESPSKRFLNSTLSSQNKFIKRVPRERSTRAQASSVERKCPFRL</sequence>
<dbReference type="AlphaFoldDB" id="A0AAU9J216"/>
<dbReference type="SUPFAM" id="SSF143575">
    <property type="entry name" value="GAS2 domain-like"/>
    <property type="match status" value="1"/>
</dbReference>
<dbReference type="EMBL" id="CAJZBQ010000022">
    <property type="protein sequence ID" value="CAG9319289.1"/>
    <property type="molecule type" value="Genomic_DNA"/>
</dbReference>
<name>A0AAU9J216_9CILI</name>
<protein>
    <submittedName>
        <fullName evidence="3">Uncharacterized protein</fullName>
    </submittedName>
</protein>
<reference evidence="3" key="1">
    <citation type="submission" date="2021-09" db="EMBL/GenBank/DDBJ databases">
        <authorList>
            <consortium name="AG Swart"/>
            <person name="Singh M."/>
            <person name="Singh A."/>
            <person name="Seah K."/>
            <person name="Emmerich C."/>
        </authorList>
    </citation>
    <scope>NUCLEOTIDE SEQUENCE</scope>
    <source>
        <strain evidence="3">ATCC30299</strain>
    </source>
</reference>
<feature type="region of interest" description="Disordered" evidence="2">
    <location>
        <begin position="618"/>
        <end position="639"/>
    </location>
</feature>
<evidence type="ECO:0000256" key="2">
    <source>
        <dbReference type="SAM" id="MobiDB-lite"/>
    </source>
</evidence>
<evidence type="ECO:0000256" key="1">
    <source>
        <dbReference type="SAM" id="Coils"/>
    </source>
</evidence>